<name>A0A3N0Y2Y8_ANAGA</name>
<dbReference type="InterPro" id="IPR012459">
    <property type="entry name" value="Rrp15"/>
</dbReference>
<dbReference type="Proteomes" id="UP000281406">
    <property type="component" value="Unassembled WGS sequence"/>
</dbReference>
<evidence type="ECO:0000256" key="2">
    <source>
        <dbReference type="ARBA" id="ARBA00017475"/>
    </source>
</evidence>
<dbReference type="GO" id="GO:0000470">
    <property type="term" value="P:maturation of LSU-rRNA"/>
    <property type="evidence" value="ECO:0007669"/>
    <property type="project" value="TreeGrafter"/>
</dbReference>
<sequence length="246" mass="27790">MATLMKKPHVVVEDGNGSDQEGSDVGSDVEDSDDQDGKSEEEQDGDTEENPNAGWAEAMAKVLGKKTPDSKPSILLKNKELDKIKEKEKKERLERKKKIDKKRAWENMCREKPDVVRDREHERNLQRTATRGVVQLFNALKKHQKNVDERMKEVGGSERKKSKILSSVSKKDFIDVLRGADVARASTAKKEKVPVEVKVENPSWSVLKDDFMMGASMKDWDKESDEEDGGKEDSHEPSADYSSESD</sequence>
<feature type="region of interest" description="Disordered" evidence="4">
    <location>
        <begin position="217"/>
        <end position="246"/>
    </location>
</feature>
<proteinExistence type="inferred from homology"/>
<keyword evidence="3" id="KW-0175">Coiled coil</keyword>
<evidence type="ECO:0000256" key="3">
    <source>
        <dbReference type="SAM" id="Coils"/>
    </source>
</evidence>
<gene>
    <name evidence="5" type="ORF">DPX16_5896</name>
</gene>
<comment type="caution">
    <text evidence="5">The sequence shown here is derived from an EMBL/GenBank/DDBJ whole genome shotgun (WGS) entry which is preliminary data.</text>
</comment>
<feature type="region of interest" description="Disordered" evidence="4">
    <location>
        <begin position="1"/>
        <end position="74"/>
    </location>
</feature>
<dbReference type="PANTHER" id="PTHR13245:SF14">
    <property type="entry name" value="RRP15-LIKE PROTEIN"/>
    <property type="match status" value="1"/>
</dbReference>
<dbReference type="GO" id="GO:0000460">
    <property type="term" value="P:maturation of 5.8S rRNA"/>
    <property type="evidence" value="ECO:0007669"/>
    <property type="project" value="TreeGrafter"/>
</dbReference>
<dbReference type="PANTHER" id="PTHR13245">
    <property type="entry name" value="RRP15-LIKE PROTEIN"/>
    <property type="match status" value="1"/>
</dbReference>
<reference evidence="5 6" key="1">
    <citation type="submission" date="2018-10" db="EMBL/GenBank/DDBJ databases">
        <title>Genome assembly for a Yunnan-Guizhou Plateau 3E fish, Anabarilius grahami (Regan), and its evolutionary and genetic applications.</title>
        <authorList>
            <person name="Jiang W."/>
        </authorList>
    </citation>
    <scope>NUCLEOTIDE SEQUENCE [LARGE SCALE GENOMIC DNA]</scope>
    <source>
        <strain evidence="5">AG-KIZ</strain>
        <tissue evidence="5">Muscle</tissue>
    </source>
</reference>
<dbReference type="GO" id="GO:0030687">
    <property type="term" value="C:preribosome, large subunit precursor"/>
    <property type="evidence" value="ECO:0007669"/>
    <property type="project" value="TreeGrafter"/>
</dbReference>
<accession>A0A3N0Y2Y8</accession>
<evidence type="ECO:0000313" key="6">
    <source>
        <dbReference type="Proteomes" id="UP000281406"/>
    </source>
</evidence>
<evidence type="ECO:0000256" key="1">
    <source>
        <dbReference type="ARBA" id="ARBA00007462"/>
    </source>
</evidence>
<dbReference type="Pfam" id="PF07890">
    <property type="entry name" value="Rrp15p"/>
    <property type="match status" value="1"/>
</dbReference>
<dbReference type="OrthoDB" id="20949at2759"/>
<feature type="coiled-coil region" evidence="3">
    <location>
        <begin position="76"/>
        <end position="103"/>
    </location>
</feature>
<organism evidence="5 6">
    <name type="scientific">Anabarilius grahami</name>
    <name type="common">Kanglang fish</name>
    <name type="synonym">Barilius grahami</name>
    <dbReference type="NCBI Taxonomy" id="495550"/>
    <lineage>
        <taxon>Eukaryota</taxon>
        <taxon>Metazoa</taxon>
        <taxon>Chordata</taxon>
        <taxon>Craniata</taxon>
        <taxon>Vertebrata</taxon>
        <taxon>Euteleostomi</taxon>
        <taxon>Actinopterygii</taxon>
        <taxon>Neopterygii</taxon>
        <taxon>Teleostei</taxon>
        <taxon>Ostariophysi</taxon>
        <taxon>Cypriniformes</taxon>
        <taxon>Xenocyprididae</taxon>
        <taxon>Xenocypridinae</taxon>
        <taxon>Xenocypridinae incertae sedis</taxon>
        <taxon>Anabarilius</taxon>
    </lineage>
</organism>
<keyword evidence="6" id="KW-1185">Reference proteome</keyword>
<dbReference type="EMBL" id="RJVU01053528">
    <property type="protein sequence ID" value="ROL33001.1"/>
    <property type="molecule type" value="Genomic_DNA"/>
</dbReference>
<protein>
    <recommendedName>
        <fullName evidence="2">RRP15-like protein</fullName>
    </recommendedName>
</protein>
<evidence type="ECO:0000256" key="4">
    <source>
        <dbReference type="SAM" id="MobiDB-lite"/>
    </source>
</evidence>
<dbReference type="AlphaFoldDB" id="A0A3N0Y2Y8"/>
<comment type="similarity">
    <text evidence="1">Belongs to the RRP15 family.</text>
</comment>
<evidence type="ECO:0000313" key="5">
    <source>
        <dbReference type="EMBL" id="ROL33001.1"/>
    </source>
</evidence>